<reference evidence="6 7" key="1">
    <citation type="submission" date="2020-06" db="EMBL/GenBank/DDBJ databases">
        <title>Genome sequence of 2 isolates from Red Sea Mangroves.</title>
        <authorList>
            <person name="Sefrji F."/>
            <person name="Michoud G."/>
            <person name="Merlino G."/>
            <person name="Daffonchio D."/>
        </authorList>
    </citation>
    <scope>NUCLEOTIDE SEQUENCE [LARGE SCALE GENOMIC DNA]</scope>
    <source>
        <strain evidence="6 7">R1DC25</strain>
    </source>
</reference>
<dbReference type="SMART" id="SM00382">
    <property type="entry name" value="AAA"/>
    <property type="match status" value="1"/>
</dbReference>
<dbReference type="EMBL" id="CP058214">
    <property type="protein sequence ID" value="QPC43137.1"/>
    <property type="molecule type" value="Genomic_DNA"/>
</dbReference>
<dbReference type="PROSITE" id="PS50893">
    <property type="entry name" value="ABC_TRANSPORTER_2"/>
    <property type="match status" value="1"/>
</dbReference>
<keyword evidence="4 6" id="KW-0067">ATP-binding</keyword>
<evidence type="ECO:0000259" key="5">
    <source>
        <dbReference type="PROSITE" id="PS50893"/>
    </source>
</evidence>
<feature type="domain" description="ABC transporter" evidence="5">
    <location>
        <begin position="2"/>
        <end position="221"/>
    </location>
</feature>
<dbReference type="InterPro" id="IPR015860">
    <property type="entry name" value="ABC_transpr_TagH-like"/>
</dbReference>
<dbReference type="GO" id="GO:0016020">
    <property type="term" value="C:membrane"/>
    <property type="evidence" value="ECO:0007669"/>
    <property type="project" value="InterPro"/>
</dbReference>
<comment type="similarity">
    <text evidence="1">Belongs to the ABC transporter superfamily.</text>
</comment>
<dbReference type="GO" id="GO:0005524">
    <property type="term" value="F:ATP binding"/>
    <property type="evidence" value="ECO:0007669"/>
    <property type="project" value="UniProtKB-KW"/>
</dbReference>
<dbReference type="GO" id="GO:0140359">
    <property type="term" value="F:ABC-type transporter activity"/>
    <property type="evidence" value="ECO:0007669"/>
    <property type="project" value="InterPro"/>
</dbReference>
<dbReference type="InterPro" id="IPR003593">
    <property type="entry name" value="AAA+_ATPase"/>
</dbReference>
<dbReference type="KEGG" id="kmn:HW532_10810"/>
<dbReference type="GO" id="GO:0016887">
    <property type="term" value="F:ATP hydrolysis activity"/>
    <property type="evidence" value="ECO:0007669"/>
    <property type="project" value="InterPro"/>
</dbReference>
<accession>A0A7S8HBX2</accession>
<dbReference type="CDD" id="cd03220">
    <property type="entry name" value="ABC_KpsT_Wzt"/>
    <property type="match status" value="1"/>
</dbReference>
<dbReference type="PROSITE" id="PS00211">
    <property type="entry name" value="ABC_TRANSPORTER_1"/>
    <property type="match status" value="1"/>
</dbReference>
<dbReference type="PANTHER" id="PTHR46743">
    <property type="entry name" value="TEICHOIC ACIDS EXPORT ATP-BINDING PROTEIN TAGH"/>
    <property type="match status" value="1"/>
</dbReference>
<evidence type="ECO:0000313" key="7">
    <source>
        <dbReference type="Proteomes" id="UP000593594"/>
    </source>
</evidence>
<dbReference type="AlphaFoldDB" id="A0A7S8HBX2"/>
<name>A0A7S8HBX2_9HYPH</name>
<dbReference type="Gene3D" id="3.40.50.300">
    <property type="entry name" value="P-loop containing nucleotide triphosphate hydrolases"/>
    <property type="match status" value="1"/>
</dbReference>
<keyword evidence="2" id="KW-0813">Transport</keyword>
<keyword evidence="7" id="KW-1185">Reference proteome</keyword>
<protein>
    <submittedName>
        <fullName evidence="6">ABC transporter ATP-binding protein</fullName>
    </submittedName>
</protein>
<gene>
    <name evidence="6" type="ORF">HW532_10810</name>
</gene>
<evidence type="ECO:0000313" key="6">
    <source>
        <dbReference type="EMBL" id="QPC43137.1"/>
    </source>
</evidence>
<keyword evidence="3" id="KW-0547">Nucleotide-binding</keyword>
<evidence type="ECO:0000256" key="4">
    <source>
        <dbReference type="ARBA" id="ARBA00022840"/>
    </source>
</evidence>
<organism evidence="6 7">
    <name type="scientific">Kaustia mangrovi</name>
    <dbReference type="NCBI Taxonomy" id="2593653"/>
    <lineage>
        <taxon>Bacteria</taxon>
        <taxon>Pseudomonadati</taxon>
        <taxon>Pseudomonadota</taxon>
        <taxon>Alphaproteobacteria</taxon>
        <taxon>Hyphomicrobiales</taxon>
        <taxon>Parvibaculaceae</taxon>
        <taxon>Kaustia</taxon>
    </lineage>
</organism>
<dbReference type="Proteomes" id="UP000593594">
    <property type="component" value="Chromosome"/>
</dbReference>
<sequence>MIRFHGVSKYFPTKRGRHYVVRDVSLEIPDHVNVGVLGRNGAGKTTLMRLIAGVDIPNKGRIERHGRLSWPMGIAQGMQGAMTGRENARFVCRIQGIARDAIPEKLDFVRGFAELGDYFDMPVSTYSSGMRARLNFAVSMVVDFDCYIIDELTAVGDLAFAQKSRKMFKDRRDRASFIKVSHNLKELASDCDAGLLLDRGTLTYFADIAEAIAAYRTLTRQSA</sequence>
<dbReference type="SUPFAM" id="SSF52540">
    <property type="entry name" value="P-loop containing nucleoside triphosphate hydrolases"/>
    <property type="match status" value="1"/>
</dbReference>
<evidence type="ECO:0000256" key="3">
    <source>
        <dbReference type="ARBA" id="ARBA00022741"/>
    </source>
</evidence>
<evidence type="ECO:0000256" key="2">
    <source>
        <dbReference type="ARBA" id="ARBA00022448"/>
    </source>
</evidence>
<proteinExistence type="inferred from homology"/>
<dbReference type="InterPro" id="IPR017871">
    <property type="entry name" value="ABC_transporter-like_CS"/>
</dbReference>
<dbReference type="RefSeq" id="WP_213160498.1">
    <property type="nucleotide sequence ID" value="NZ_CP058214.1"/>
</dbReference>
<dbReference type="Pfam" id="PF00005">
    <property type="entry name" value="ABC_tran"/>
    <property type="match status" value="1"/>
</dbReference>
<dbReference type="PANTHER" id="PTHR46743:SF2">
    <property type="entry name" value="TEICHOIC ACIDS EXPORT ATP-BINDING PROTEIN TAGH"/>
    <property type="match status" value="1"/>
</dbReference>
<dbReference type="InterPro" id="IPR003439">
    <property type="entry name" value="ABC_transporter-like_ATP-bd"/>
</dbReference>
<evidence type="ECO:0000256" key="1">
    <source>
        <dbReference type="ARBA" id="ARBA00005417"/>
    </source>
</evidence>
<dbReference type="InterPro" id="IPR050683">
    <property type="entry name" value="Bact_Polysacc_Export_ATP-bd"/>
</dbReference>
<dbReference type="InterPro" id="IPR027417">
    <property type="entry name" value="P-loop_NTPase"/>
</dbReference>